<organism evidence="4 5">
    <name type="scientific">Vibrio vulnificus</name>
    <dbReference type="NCBI Taxonomy" id="672"/>
    <lineage>
        <taxon>Bacteria</taxon>
        <taxon>Pseudomonadati</taxon>
        <taxon>Pseudomonadota</taxon>
        <taxon>Gammaproteobacteria</taxon>
        <taxon>Vibrionales</taxon>
        <taxon>Vibrionaceae</taxon>
        <taxon>Vibrio</taxon>
    </lineage>
</organism>
<reference evidence="4 5" key="1">
    <citation type="submission" date="2017-01" db="EMBL/GenBank/DDBJ databases">
        <title>Complete Genome Sequence of Vibrio vulnificus FORC_053.</title>
        <authorList>
            <consortium name="Food-borne Pathogen Omics Research Center"/>
            <person name="Chung H.Y."/>
            <person name="Na E.J."/>
            <person name="Song J.S."/>
            <person name="Kim H."/>
            <person name="Lee J.-H."/>
            <person name="Ryu S."/>
            <person name="Choi S.H."/>
        </authorList>
    </citation>
    <scope>NUCLEOTIDE SEQUENCE [LARGE SCALE GENOMIC DNA]</scope>
    <source>
        <strain evidence="4 5">FORC_053</strain>
    </source>
</reference>
<name>A0AAN1PQE8_VIBVL</name>
<protein>
    <submittedName>
        <fullName evidence="4">Serine acetyltransferase</fullName>
    </submittedName>
</protein>
<evidence type="ECO:0000256" key="2">
    <source>
        <dbReference type="ARBA" id="ARBA00022679"/>
    </source>
</evidence>
<dbReference type="AlphaFoldDB" id="A0AAN1PQE8"/>
<comment type="similarity">
    <text evidence="1">Belongs to the transferase hexapeptide repeat family.</text>
</comment>
<gene>
    <name evidence="4" type="ORF">FORC53_2772</name>
</gene>
<proteinExistence type="inferred from homology"/>
<dbReference type="EMBL" id="CP019290">
    <property type="protein sequence ID" value="AXX61111.1"/>
    <property type="molecule type" value="Genomic_DNA"/>
</dbReference>
<evidence type="ECO:0000256" key="1">
    <source>
        <dbReference type="ARBA" id="ARBA00007274"/>
    </source>
</evidence>
<dbReference type="Gene3D" id="2.160.10.10">
    <property type="entry name" value="Hexapeptide repeat proteins"/>
    <property type="match status" value="1"/>
</dbReference>
<dbReference type="GO" id="GO:0016746">
    <property type="term" value="F:acyltransferase activity"/>
    <property type="evidence" value="ECO:0007669"/>
    <property type="project" value="UniProtKB-KW"/>
</dbReference>
<evidence type="ECO:0000313" key="4">
    <source>
        <dbReference type="EMBL" id="AXX61111.1"/>
    </source>
</evidence>
<dbReference type="SUPFAM" id="SSF51161">
    <property type="entry name" value="Trimeric LpxA-like enzymes"/>
    <property type="match status" value="1"/>
</dbReference>
<keyword evidence="2" id="KW-0808">Transferase</keyword>
<dbReference type="CDD" id="cd03354">
    <property type="entry name" value="LbH_SAT"/>
    <property type="match status" value="1"/>
</dbReference>
<sequence length="163" mass="18103">MFDCTQGKKFIFLYIKWMLTSNPIKKFSLEIQLMKWGAANSRWIRKKFQRRLFYVYGCDVSHSACIAENTLFPHPIGIVIGSNVKIKPDCIIYQQVTIGGNFDTDNSMATIESGVRIGAGAKIIGKLTVCENSVIGANSTITKSVPANSVVVGINQILRRTIL</sequence>
<dbReference type="RefSeq" id="WP_224638926.1">
    <property type="nucleotide sequence ID" value="NZ_CP014049.2"/>
</dbReference>
<dbReference type="Pfam" id="PF00132">
    <property type="entry name" value="Hexapep"/>
    <property type="match status" value="1"/>
</dbReference>
<evidence type="ECO:0000256" key="3">
    <source>
        <dbReference type="ARBA" id="ARBA00023315"/>
    </source>
</evidence>
<dbReference type="InterPro" id="IPR011004">
    <property type="entry name" value="Trimer_LpxA-like_sf"/>
</dbReference>
<accession>A0AAN1PQE8</accession>
<keyword evidence="3" id="KW-0012">Acyltransferase</keyword>
<dbReference type="InterPro" id="IPR001451">
    <property type="entry name" value="Hexapep"/>
</dbReference>
<evidence type="ECO:0000313" key="5">
    <source>
        <dbReference type="Proteomes" id="UP000263418"/>
    </source>
</evidence>
<dbReference type="Proteomes" id="UP000263418">
    <property type="component" value="Chromosome 1"/>
</dbReference>
<dbReference type="InterPro" id="IPR045304">
    <property type="entry name" value="LbH_SAT"/>
</dbReference>
<dbReference type="PANTHER" id="PTHR42811">
    <property type="entry name" value="SERINE ACETYLTRANSFERASE"/>
    <property type="match status" value="1"/>
</dbReference>